<dbReference type="RefSeq" id="WP_074750681.1">
    <property type="nucleotide sequence ID" value="NZ_FOTJ01000003.1"/>
</dbReference>
<evidence type="ECO:0000313" key="2">
    <source>
        <dbReference type="Proteomes" id="UP000181969"/>
    </source>
</evidence>
<dbReference type="EMBL" id="FOTJ01000003">
    <property type="protein sequence ID" value="SFL24068.1"/>
    <property type="molecule type" value="Genomic_DNA"/>
</dbReference>
<proteinExistence type="predicted"/>
<accession>A0A1I4G1S7</accession>
<dbReference type="InterPro" id="IPR034660">
    <property type="entry name" value="DinB/YfiT-like"/>
</dbReference>
<protein>
    <recommendedName>
        <fullName evidence="3">ClbS/DfsB family four-helix bundle protein</fullName>
    </recommendedName>
</protein>
<dbReference type="PIRSF" id="PIRSF031551">
    <property type="entry name" value="DUF1706"/>
    <property type="match status" value="1"/>
</dbReference>
<dbReference type="Pfam" id="PF08020">
    <property type="entry name" value="DUF1706"/>
    <property type="match status" value="1"/>
</dbReference>
<dbReference type="SUPFAM" id="SSF109854">
    <property type="entry name" value="DinB/YfiT-like putative metalloenzymes"/>
    <property type="match status" value="1"/>
</dbReference>
<dbReference type="PANTHER" id="PTHR40658:SF4">
    <property type="entry name" value="HYPOTHETICAL CYTOSOLIC PROTEIN"/>
    <property type="match status" value="1"/>
</dbReference>
<name>A0A1I4G1S7_9LACT</name>
<organism evidence="1 2">
    <name type="scientific">Lactococcus garvieae</name>
    <dbReference type="NCBI Taxonomy" id="1363"/>
    <lineage>
        <taxon>Bacteria</taxon>
        <taxon>Bacillati</taxon>
        <taxon>Bacillota</taxon>
        <taxon>Bacilli</taxon>
        <taxon>Lactobacillales</taxon>
        <taxon>Streptococcaceae</taxon>
        <taxon>Lactococcus</taxon>
    </lineage>
</organism>
<dbReference type="Proteomes" id="UP000181969">
    <property type="component" value="Unassembled WGS sequence"/>
</dbReference>
<reference evidence="1 2" key="1">
    <citation type="submission" date="2016-10" db="EMBL/GenBank/DDBJ databases">
        <authorList>
            <person name="de Groot N.N."/>
        </authorList>
    </citation>
    <scope>NUCLEOTIDE SEQUENCE [LARGE SCALE GENOMIC DNA]</scope>
    <source>
        <strain evidence="1 2">M79</strain>
    </source>
</reference>
<gene>
    <name evidence="1" type="ORF">SAMN05216438_10316</name>
</gene>
<dbReference type="AlphaFoldDB" id="A0A1I4G1S7"/>
<dbReference type="InterPro" id="IPR012550">
    <property type="entry name" value="DUF1706"/>
</dbReference>
<dbReference type="OrthoDB" id="9786621at2"/>
<evidence type="ECO:0000313" key="1">
    <source>
        <dbReference type="EMBL" id="SFL24068.1"/>
    </source>
</evidence>
<dbReference type="PANTHER" id="PTHR40658">
    <property type="match status" value="1"/>
</dbReference>
<sequence>MVKAKTKEELISFSEESWHKMCHLVDALPLEAQTATFVFGQEKGKEAHWGRDKNIRDVFAHLYEWQVLLQNFVKSNVSGKAQSFLPTPYTWKNYAIMNQEIWKKHQATSYEEIKEKLAASHLSTIQLLQGFSEEELYTKQFYPWTGTTSLAQYFQSSLASHYDWALKKLRLHKKTI</sequence>
<evidence type="ECO:0008006" key="3">
    <source>
        <dbReference type="Google" id="ProtNLM"/>
    </source>
</evidence>
<dbReference type="Gene3D" id="1.20.120.450">
    <property type="entry name" value="dinb family like domain"/>
    <property type="match status" value="1"/>
</dbReference>